<organism evidence="1 2">
    <name type="scientific">Vararia minispora EC-137</name>
    <dbReference type="NCBI Taxonomy" id="1314806"/>
    <lineage>
        <taxon>Eukaryota</taxon>
        <taxon>Fungi</taxon>
        <taxon>Dikarya</taxon>
        <taxon>Basidiomycota</taxon>
        <taxon>Agaricomycotina</taxon>
        <taxon>Agaricomycetes</taxon>
        <taxon>Russulales</taxon>
        <taxon>Lachnocladiaceae</taxon>
        <taxon>Vararia</taxon>
    </lineage>
</organism>
<proteinExistence type="predicted"/>
<protein>
    <submittedName>
        <fullName evidence="1">Uncharacterized protein</fullName>
    </submittedName>
</protein>
<evidence type="ECO:0000313" key="1">
    <source>
        <dbReference type="EMBL" id="KAI0030254.1"/>
    </source>
</evidence>
<dbReference type="EMBL" id="MU273631">
    <property type="protein sequence ID" value="KAI0030254.1"/>
    <property type="molecule type" value="Genomic_DNA"/>
</dbReference>
<reference evidence="1" key="2">
    <citation type="journal article" date="2022" name="New Phytol.">
        <title>Evolutionary transition to the ectomycorrhizal habit in the genomes of a hyperdiverse lineage of mushroom-forming fungi.</title>
        <authorList>
            <person name="Looney B."/>
            <person name="Miyauchi S."/>
            <person name="Morin E."/>
            <person name="Drula E."/>
            <person name="Courty P.E."/>
            <person name="Kohler A."/>
            <person name="Kuo A."/>
            <person name="LaButti K."/>
            <person name="Pangilinan J."/>
            <person name="Lipzen A."/>
            <person name="Riley R."/>
            <person name="Andreopoulos W."/>
            <person name="He G."/>
            <person name="Johnson J."/>
            <person name="Nolan M."/>
            <person name="Tritt A."/>
            <person name="Barry K.W."/>
            <person name="Grigoriev I.V."/>
            <person name="Nagy L.G."/>
            <person name="Hibbett D."/>
            <person name="Henrissat B."/>
            <person name="Matheny P.B."/>
            <person name="Labbe J."/>
            <person name="Martin F.M."/>
        </authorList>
    </citation>
    <scope>NUCLEOTIDE SEQUENCE</scope>
    <source>
        <strain evidence="1">EC-137</strain>
    </source>
</reference>
<comment type="caution">
    <text evidence="1">The sequence shown here is derived from an EMBL/GenBank/DDBJ whole genome shotgun (WGS) entry which is preliminary data.</text>
</comment>
<sequence length="214" mass="23079">RREARAGPLTSGHTLNGKSWAASVRTAERASEPGRTTHEAGPDDGHDWPWLRRRVLPTDDVPRARREEAHSAAAPSAHPPPPSAASPPRDATTQQIPTSSPHSYATPTATRIISKANGSTPIIYAFPGRTSEPTVHPPYPTAPRTMRVIVPRHPCRFDPNPRPRRRANFCALPFRSSSRDYTPPHVTISAASSIPEPCPPSTALKVGALAALSD</sequence>
<name>A0ACB8QES6_9AGAM</name>
<evidence type="ECO:0000313" key="2">
    <source>
        <dbReference type="Proteomes" id="UP000814128"/>
    </source>
</evidence>
<keyword evidence="2" id="KW-1185">Reference proteome</keyword>
<gene>
    <name evidence="1" type="ORF">K488DRAFT_72320</name>
</gene>
<accession>A0ACB8QES6</accession>
<reference evidence="1" key="1">
    <citation type="submission" date="2021-02" db="EMBL/GenBank/DDBJ databases">
        <authorList>
            <consortium name="DOE Joint Genome Institute"/>
            <person name="Ahrendt S."/>
            <person name="Looney B.P."/>
            <person name="Miyauchi S."/>
            <person name="Morin E."/>
            <person name="Drula E."/>
            <person name="Courty P.E."/>
            <person name="Chicoki N."/>
            <person name="Fauchery L."/>
            <person name="Kohler A."/>
            <person name="Kuo A."/>
            <person name="Labutti K."/>
            <person name="Pangilinan J."/>
            <person name="Lipzen A."/>
            <person name="Riley R."/>
            <person name="Andreopoulos W."/>
            <person name="He G."/>
            <person name="Johnson J."/>
            <person name="Barry K.W."/>
            <person name="Grigoriev I.V."/>
            <person name="Nagy L."/>
            <person name="Hibbett D."/>
            <person name="Henrissat B."/>
            <person name="Matheny P.B."/>
            <person name="Labbe J."/>
            <person name="Martin F."/>
        </authorList>
    </citation>
    <scope>NUCLEOTIDE SEQUENCE</scope>
    <source>
        <strain evidence="1">EC-137</strain>
    </source>
</reference>
<dbReference type="Proteomes" id="UP000814128">
    <property type="component" value="Unassembled WGS sequence"/>
</dbReference>
<feature type="non-terminal residue" evidence="1">
    <location>
        <position position="1"/>
    </location>
</feature>